<proteinExistence type="predicted"/>
<keyword evidence="1" id="KW-0732">Signal</keyword>
<comment type="caution">
    <text evidence="3">The sequence shown here is derived from an EMBL/GenBank/DDBJ whole genome shotgun (WGS) entry which is preliminary data.</text>
</comment>
<feature type="signal peptide" evidence="1">
    <location>
        <begin position="1"/>
        <end position="20"/>
    </location>
</feature>
<evidence type="ECO:0000256" key="1">
    <source>
        <dbReference type="SAM" id="SignalP"/>
    </source>
</evidence>
<dbReference type="PANTHER" id="PTHR31350">
    <property type="entry name" value="SI:DKEY-261L7.2"/>
    <property type="match status" value="1"/>
</dbReference>
<dbReference type="STRING" id="3983.A0A2C9UXA5"/>
<dbReference type="Pfam" id="PF13369">
    <property type="entry name" value="Transglut_core2"/>
    <property type="match status" value="1"/>
</dbReference>
<dbReference type="Proteomes" id="UP000091857">
    <property type="component" value="Chromosome 11"/>
</dbReference>
<dbReference type="AlphaFoldDB" id="A0A2C9UXA5"/>
<protein>
    <recommendedName>
        <fullName evidence="2">Protein SirB1 N-terminal domain-containing protein</fullName>
    </recommendedName>
</protein>
<reference evidence="4" key="1">
    <citation type="journal article" date="2016" name="Nat. Biotechnol.">
        <title>Sequencing wild and cultivated cassava and related species reveals extensive interspecific hybridization and genetic diversity.</title>
        <authorList>
            <person name="Bredeson J.V."/>
            <person name="Lyons J.B."/>
            <person name="Prochnik S.E."/>
            <person name="Wu G.A."/>
            <person name="Ha C.M."/>
            <person name="Edsinger-Gonzales E."/>
            <person name="Grimwood J."/>
            <person name="Schmutz J."/>
            <person name="Rabbi I.Y."/>
            <person name="Egesi C."/>
            <person name="Nauluvula P."/>
            <person name="Lebot V."/>
            <person name="Ndunguru J."/>
            <person name="Mkamilo G."/>
            <person name="Bart R.S."/>
            <person name="Setter T.L."/>
            <person name="Gleadow R.M."/>
            <person name="Kulakow P."/>
            <person name="Ferguson M.E."/>
            <person name="Rounsley S."/>
            <person name="Rokhsar D.S."/>
        </authorList>
    </citation>
    <scope>NUCLEOTIDE SEQUENCE [LARGE SCALE GENOMIC DNA]</scope>
    <source>
        <strain evidence="4">cv. AM560-2</strain>
    </source>
</reference>
<dbReference type="OMA" id="VWVPSPC"/>
<feature type="domain" description="Protein SirB1 N-terminal" evidence="2">
    <location>
        <begin position="163"/>
        <end position="226"/>
    </location>
</feature>
<accession>A0A2C9UXA5</accession>
<sequence>MTLLPAVALVSASASASTSALSLPWFLRASQLEIASPPSKFPKLLLSPRSSSSSCLRVVCCGESKPGDLKFVLHHALDSSGIDTAHAREARKGFLSQIEKLTIIERETSISINRRVDLGKTALYIAAEDDSLVSHSSVPLPVDSFLDRLYDLSMGFCSDYSSSIGSSPEKFLDSLEKYLYVKKGFRRSSGGNHLDTRALYLHSVLTHRSGSSAMLSLVYSEILKLLRLWSLLEFDCEIFFPHDHHGLPKGYHKQKSVESDQLHIMTTETLLQEILRNLKETFWPFQNDHTKSSFLRAADAANCIDRSSTAEDSGFQLASAKAAQHRLDRGVWTSVRFGDMRRALSACERLILLESDPKELRDYSILLYHCGLYEQSLQYLKLYMDKKSNSLQKQPTYKFRNMEEDAVEKLMTRLNLISMEDGWSKPSHVRNFLGNNSEPW</sequence>
<dbReference type="PANTHER" id="PTHR31350:SF29">
    <property type="entry name" value="PROTEIN SIRB1 N-TERMINAL DOMAIN-CONTAINING PROTEIN"/>
    <property type="match status" value="1"/>
</dbReference>
<dbReference type="InterPro" id="IPR032698">
    <property type="entry name" value="SirB1_N"/>
</dbReference>
<feature type="chain" id="PRO_5013039309" description="Protein SirB1 N-terminal domain-containing protein" evidence="1">
    <location>
        <begin position="21"/>
        <end position="440"/>
    </location>
</feature>
<name>A0A2C9UXA5_MANES</name>
<evidence type="ECO:0000259" key="2">
    <source>
        <dbReference type="Pfam" id="PF13369"/>
    </source>
</evidence>
<evidence type="ECO:0000313" key="4">
    <source>
        <dbReference type="Proteomes" id="UP000091857"/>
    </source>
</evidence>
<evidence type="ECO:0000313" key="3">
    <source>
        <dbReference type="EMBL" id="OAY36233.1"/>
    </source>
</evidence>
<dbReference type="Gramene" id="Manes.11G006000.1.v8.1">
    <property type="protein sequence ID" value="Manes.11G006000.1.v8.1.CDS"/>
    <property type="gene ID" value="Manes.11G006000.v8.1"/>
</dbReference>
<keyword evidence="4" id="KW-1185">Reference proteome</keyword>
<dbReference type="OrthoDB" id="611769at2759"/>
<gene>
    <name evidence="3" type="ORF">MANES_11G006000v8</name>
</gene>
<dbReference type="EMBL" id="CM004397">
    <property type="protein sequence ID" value="OAY36233.1"/>
    <property type="molecule type" value="Genomic_DNA"/>
</dbReference>
<organism evidence="3 4">
    <name type="scientific">Manihot esculenta</name>
    <name type="common">Cassava</name>
    <name type="synonym">Jatropha manihot</name>
    <dbReference type="NCBI Taxonomy" id="3983"/>
    <lineage>
        <taxon>Eukaryota</taxon>
        <taxon>Viridiplantae</taxon>
        <taxon>Streptophyta</taxon>
        <taxon>Embryophyta</taxon>
        <taxon>Tracheophyta</taxon>
        <taxon>Spermatophyta</taxon>
        <taxon>Magnoliopsida</taxon>
        <taxon>eudicotyledons</taxon>
        <taxon>Gunneridae</taxon>
        <taxon>Pentapetalae</taxon>
        <taxon>rosids</taxon>
        <taxon>fabids</taxon>
        <taxon>Malpighiales</taxon>
        <taxon>Euphorbiaceae</taxon>
        <taxon>Crotonoideae</taxon>
        <taxon>Manihoteae</taxon>
        <taxon>Manihot</taxon>
    </lineage>
</organism>